<dbReference type="EMBL" id="JACVVK020000031">
    <property type="protein sequence ID" value="KAK7501428.1"/>
    <property type="molecule type" value="Genomic_DNA"/>
</dbReference>
<sequence>MHRSLRSFYLVVRQVLQSMFGGSSGMVHVAVIPKTFRIVTCTLLLKWCAKDVREGRAREGACAAASVSGPDDVVEEMRVFLFDQLAT</sequence>
<proteinExistence type="predicted"/>
<evidence type="ECO:0000313" key="2">
    <source>
        <dbReference type="Proteomes" id="UP001519460"/>
    </source>
</evidence>
<dbReference type="AlphaFoldDB" id="A0ABD0LPL6"/>
<name>A0ABD0LPL6_9CAEN</name>
<organism evidence="1 2">
    <name type="scientific">Batillaria attramentaria</name>
    <dbReference type="NCBI Taxonomy" id="370345"/>
    <lineage>
        <taxon>Eukaryota</taxon>
        <taxon>Metazoa</taxon>
        <taxon>Spiralia</taxon>
        <taxon>Lophotrochozoa</taxon>
        <taxon>Mollusca</taxon>
        <taxon>Gastropoda</taxon>
        <taxon>Caenogastropoda</taxon>
        <taxon>Sorbeoconcha</taxon>
        <taxon>Cerithioidea</taxon>
        <taxon>Batillariidae</taxon>
        <taxon>Batillaria</taxon>
    </lineage>
</organism>
<evidence type="ECO:0008006" key="3">
    <source>
        <dbReference type="Google" id="ProtNLM"/>
    </source>
</evidence>
<gene>
    <name evidence="1" type="ORF">BaRGS_00007232</name>
</gene>
<keyword evidence="2" id="KW-1185">Reference proteome</keyword>
<evidence type="ECO:0000313" key="1">
    <source>
        <dbReference type="EMBL" id="KAK7501428.1"/>
    </source>
</evidence>
<protein>
    <recommendedName>
        <fullName evidence="3">Secreted protein</fullName>
    </recommendedName>
</protein>
<accession>A0ABD0LPL6</accession>
<dbReference type="Proteomes" id="UP001519460">
    <property type="component" value="Unassembled WGS sequence"/>
</dbReference>
<reference evidence="1 2" key="1">
    <citation type="journal article" date="2023" name="Sci. Data">
        <title>Genome assembly of the Korean intertidal mud-creeper Batillaria attramentaria.</title>
        <authorList>
            <person name="Patra A.K."/>
            <person name="Ho P.T."/>
            <person name="Jun S."/>
            <person name="Lee S.J."/>
            <person name="Kim Y."/>
            <person name="Won Y.J."/>
        </authorList>
    </citation>
    <scope>NUCLEOTIDE SEQUENCE [LARGE SCALE GENOMIC DNA]</scope>
    <source>
        <strain evidence="1">Wonlab-2016</strain>
    </source>
</reference>
<comment type="caution">
    <text evidence="1">The sequence shown here is derived from an EMBL/GenBank/DDBJ whole genome shotgun (WGS) entry which is preliminary data.</text>
</comment>